<dbReference type="InterPro" id="IPR006464">
    <property type="entry name" value="AcTrfase_RimI/Ard1"/>
</dbReference>
<accession>A0AAF0JLL1</accession>
<keyword evidence="2 4" id="KW-0012">Acyltransferase</keyword>
<name>A0AAF0JLL1_9EURY</name>
<keyword evidence="5" id="KW-1185">Reference proteome</keyword>
<dbReference type="GO" id="GO:0008999">
    <property type="term" value="F:protein-N-terminal-alanine acetyltransferase activity"/>
    <property type="evidence" value="ECO:0007669"/>
    <property type="project" value="UniProtKB-EC"/>
</dbReference>
<evidence type="ECO:0000256" key="1">
    <source>
        <dbReference type="ARBA" id="ARBA00022679"/>
    </source>
</evidence>
<dbReference type="RefSeq" id="WP_278099060.1">
    <property type="nucleotide sequence ID" value="NZ_CP091092.1"/>
</dbReference>
<keyword evidence="4" id="KW-0687">Ribonucleoprotein</keyword>
<keyword evidence="1 4" id="KW-0808">Transferase</keyword>
<dbReference type="CDD" id="cd04301">
    <property type="entry name" value="NAT_SF"/>
    <property type="match status" value="1"/>
</dbReference>
<dbReference type="EMBL" id="CP091092">
    <property type="protein sequence ID" value="WFN36222.1"/>
    <property type="molecule type" value="Genomic_DNA"/>
</dbReference>
<dbReference type="EC" id="2.3.1.266" evidence="4"/>
<reference evidence="4" key="1">
    <citation type="submission" date="2022-01" db="EMBL/GenBank/DDBJ databases">
        <title>Complete genome of Methanomicrobium antiquum DSM 21220.</title>
        <authorList>
            <person name="Chen S.-C."/>
            <person name="You Y.-T."/>
            <person name="Zhou Y.-Z."/>
            <person name="Lai M.-C."/>
        </authorList>
    </citation>
    <scope>NUCLEOTIDE SEQUENCE</scope>
    <source>
        <strain evidence="4">DSM 21220</strain>
    </source>
</reference>
<evidence type="ECO:0000256" key="2">
    <source>
        <dbReference type="ARBA" id="ARBA00023315"/>
    </source>
</evidence>
<dbReference type="SUPFAM" id="SSF55729">
    <property type="entry name" value="Acyl-CoA N-acyltransferases (Nat)"/>
    <property type="match status" value="1"/>
</dbReference>
<dbReference type="PANTHER" id="PTHR23091">
    <property type="entry name" value="N-TERMINAL ACETYLTRANSFERASE"/>
    <property type="match status" value="1"/>
</dbReference>
<evidence type="ECO:0000259" key="3">
    <source>
        <dbReference type="PROSITE" id="PS51186"/>
    </source>
</evidence>
<dbReference type="Pfam" id="PF00583">
    <property type="entry name" value="Acetyltransf_1"/>
    <property type="match status" value="1"/>
</dbReference>
<dbReference type="Gene3D" id="3.40.630.30">
    <property type="match status" value="1"/>
</dbReference>
<dbReference type="Proteomes" id="UP001218895">
    <property type="component" value="Chromosome"/>
</dbReference>
<dbReference type="InterPro" id="IPR016181">
    <property type="entry name" value="Acyl_CoA_acyltransferase"/>
</dbReference>
<organism evidence="4 5">
    <name type="scientific">Methanomicrobium antiquum</name>
    <dbReference type="NCBI Taxonomy" id="487686"/>
    <lineage>
        <taxon>Archaea</taxon>
        <taxon>Methanobacteriati</taxon>
        <taxon>Methanobacteriota</taxon>
        <taxon>Stenosarchaea group</taxon>
        <taxon>Methanomicrobia</taxon>
        <taxon>Methanomicrobiales</taxon>
        <taxon>Methanomicrobiaceae</taxon>
        <taxon>Methanomicrobium</taxon>
    </lineage>
</organism>
<evidence type="ECO:0000313" key="4">
    <source>
        <dbReference type="EMBL" id="WFN36222.1"/>
    </source>
</evidence>
<gene>
    <name evidence="4" type="primary">rimI</name>
    <name evidence="4" type="ORF">L1994_08705</name>
</gene>
<dbReference type="PROSITE" id="PS51186">
    <property type="entry name" value="GNAT"/>
    <property type="match status" value="1"/>
</dbReference>
<dbReference type="PANTHER" id="PTHR23091:SF4">
    <property type="entry name" value="N-TERMINAL AMINO-ACID N(ALPHA)-ACETYLTRANSFERASE NATA"/>
    <property type="match status" value="1"/>
</dbReference>
<feature type="domain" description="N-acetyltransferase" evidence="3">
    <location>
        <begin position="6"/>
        <end position="153"/>
    </location>
</feature>
<dbReference type="InterPro" id="IPR045047">
    <property type="entry name" value="Ard1-like"/>
</dbReference>
<evidence type="ECO:0000313" key="5">
    <source>
        <dbReference type="Proteomes" id="UP001218895"/>
    </source>
</evidence>
<sequence length="156" mass="17525">MIDGDIVIRRAKKADVCEIAVIENQVFKDPWGESGFVDALFYYPGTFFVAEKNGHIVGFVTAGIEDTGSCVYGHIMNLAVIPECRNSGIGAKLLQRIEYECLVMGVDGVSLEVRVSNIDAQNFYLNRNYSQVFVIGNYYKDGEDAILMMKWFEQDD</sequence>
<dbReference type="GO" id="GO:0031415">
    <property type="term" value="C:NatA complex"/>
    <property type="evidence" value="ECO:0007669"/>
    <property type="project" value="InterPro"/>
</dbReference>
<dbReference type="GeneID" id="79950473"/>
<dbReference type="GO" id="GO:0005840">
    <property type="term" value="C:ribosome"/>
    <property type="evidence" value="ECO:0007669"/>
    <property type="project" value="UniProtKB-KW"/>
</dbReference>
<keyword evidence="4" id="KW-0689">Ribosomal protein</keyword>
<dbReference type="InterPro" id="IPR000182">
    <property type="entry name" value="GNAT_dom"/>
</dbReference>
<dbReference type="NCBIfam" id="TIGR01575">
    <property type="entry name" value="rimI"/>
    <property type="match status" value="1"/>
</dbReference>
<proteinExistence type="predicted"/>
<protein>
    <submittedName>
        <fullName evidence="4">Ribosomal protein S18-alanine N-acetyltransferase</fullName>
        <ecNumber evidence="4">2.3.1.266</ecNumber>
    </submittedName>
</protein>
<dbReference type="KEGG" id="manq:L1994_08705"/>
<dbReference type="AlphaFoldDB" id="A0AAF0JLL1"/>